<dbReference type="InterPro" id="IPR011992">
    <property type="entry name" value="EF-hand-dom_pair"/>
</dbReference>
<dbReference type="PRINTS" id="PR00704">
    <property type="entry name" value="CALPAIN"/>
</dbReference>
<evidence type="ECO:0000256" key="5">
    <source>
        <dbReference type="ARBA" id="ARBA00022801"/>
    </source>
</evidence>
<feature type="region of interest" description="Disordered" evidence="9">
    <location>
        <begin position="678"/>
        <end position="699"/>
    </location>
</feature>
<feature type="active site" evidence="8">
    <location>
        <position position="105"/>
    </location>
</feature>
<dbReference type="SMART" id="SM00230">
    <property type="entry name" value="CysPc"/>
    <property type="match status" value="2"/>
</dbReference>
<dbReference type="Proteomes" id="UP001558613">
    <property type="component" value="Unassembled WGS sequence"/>
</dbReference>
<feature type="active site" evidence="8">
    <location>
        <position position="961"/>
    </location>
</feature>
<dbReference type="Pfam" id="PF01067">
    <property type="entry name" value="Calpain_III"/>
    <property type="match status" value="2"/>
</dbReference>
<dbReference type="InterPro" id="IPR033883">
    <property type="entry name" value="C2_III"/>
</dbReference>
<evidence type="ECO:0000313" key="12">
    <source>
        <dbReference type="EMBL" id="KAL1257408.1"/>
    </source>
</evidence>
<dbReference type="InterPro" id="IPR022683">
    <property type="entry name" value="Calpain_III"/>
</dbReference>
<dbReference type="Gene3D" id="1.10.238.10">
    <property type="entry name" value="EF-hand"/>
    <property type="match status" value="2"/>
</dbReference>
<dbReference type="PROSITE" id="PS00139">
    <property type="entry name" value="THIOL_PROTEASE_CYS"/>
    <property type="match status" value="2"/>
</dbReference>
<dbReference type="InterPro" id="IPR000169">
    <property type="entry name" value="Pept_cys_AS"/>
</dbReference>
<evidence type="ECO:0008006" key="14">
    <source>
        <dbReference type="Google" id="ProtNLM"/>
    </source>
</evidence>
<gene>
    <name evidence="12" type="ORF">QQF64_010652</name>
</gene>
<feature type="domain" description="EF-hand" evidence="11">
    <location>
        <begin position="600"/>
        <end position="629"/>
    </location>
</feature>
<dbReference type="InterPro" id="IPR054069">
    <property type="entry name" value="CAPN3/13-like_C_EFh"/>
</dbReference>
<keyword evidence="5 8" id="KW-0378">Hydrolase</keyword>
<dbReference type="PROSITE" id="PS00018">
    <property type="entry name" value="EF_HAND_1"/>
    <property type="match status" value="2"/>
</dbReference>
<dbReference type="SMART" id="SM00720">
    <property type="entry name" value="calpain_III"/>
    <property type="match status" value="2"/>
</dbReference>
<evidence type="ECO:0000256" key="7">
    <source>
        <dbReference type="ARBA" id="ARBA00022837"/>
    </source>
</evidence>
<keyword evidence="2 8" id="KW-0645">Protease</keyword>
<dbReference type="PROSITE" id="PS50222">
    <property type="entry name" value="EF_HAND_2"/>
    <property type="match status" value="1"/>
</dbReference>
<dbReference type="CDD" id="cd00044">
    <property type="entry name" value="CysPc"/>
    <property type="match status" value="2"/>
</dbReference>
<sequence>MPAPGVCLNILSERNLKDGQGSLNNPEKYLDQDFHRLKQFCLKERMRFVDNLFPPEIKSIGMGSLTREDLQRVVWRRPNELVPNPVYMVQGTSRFDIVQGVLGNCWFLASVGALTFQKHIMKQVIHDEQDFSVDYAGIFHFKFWRFGSWVDVVIDDKLPTIDDRLIFVHSKHPNEFWPSLLEKAYAKVCGSYADMNVGSISEALADFTGGPHMNIKLSEAAGKLWDIMVRACQSESLMGCSTSGGQAGQLQNKVLPNGLVEMHAYTVTGVAEVVFKGRPVKLVRIFNPWGHGEWNRDWSDRSPLWECVRPEDQKHNVVLDNGEFWMSMEDFSKNFSDLDVCCLDVNFLAGSHSSAWKTEVHRGQWTTGTTAGGCSNNIDSFSRNPQFRVTLKETVEDPRDENSPNLLVSLIQKNQKRNRHLATNFHIGFSIYEVPAHVKDRREKFPASFFKTNPIGKTKSFLNARDVMEFFRFKAGEYLIVPSTFNPNEAASFLLTVYSKTEAVIEDNSGYGITRTKVIPRDNDESFQLFSKYADEYGEVDAEGLRRLLNENLYAGHSQKTPGFSLDLCKSVVALMDLSVTGRLCEFECLRLWKRVVFQRDIFYKMDVSRTGSLSLNELRNALEVTGFMLSDSMLNLMALRYGDFSGEITLENFIVLVLRMDCMAKIFKRLASGGPNMTLGENEERQDNLPATVRDDRSDPQCQRLDFQQLKQLCLKERLRFRDNLFPPEMKSIGFGPLEQDDLWRVVWKRPHELVQNPVYIAQGASRFDFLQGRLGNCWFLASVGALTFQRQIMKQVIHEEQSFAEDYVGIFHFKFWRFGSWVDVVIDDKLPTIDGRLIFVQSKMPNEFWPALLEKAYAKVCGSYADMDAGNICEALMDFTGGPHMTIKLSEPSEKLWDIMRRACQSVSLMGCGTRGGEAGLLQNNVLPNGLVEMHAYTVTGVAEVVCKGRPVKLVRIFNPWGHGEWNRDWSDRSPLWELVRPEDQKCKVVLDNGEFWMSMEDFCKNYSDLDICCSDVNVLAGSHSSSWETEVHKGQWVIGTTAGGCLNDIDSFSRNPQFRVTLKETGEDPRDKSSSNLLVSLIQKSHKRNRHLATNLHIGFIIYEVPAHLKDQREKFPASFFRNTRLVGKNESYINAREIMELFRFKAGEYLIVPSTFHPNEAASFLLTVYSKTKATIEDSSGYGITRSKIIPRDNDESFQLFSKYADKYGEVDAEGLQKLLNENLFAGPSQKTTGFSLDLCKIIVALMDLSVTGKLSEFECLRLWKRAVFLKDIFYGKDVSHTGSLSLNELRNALNVAGFILSDSMLNLMALRYGNSNGEITLENFIVLVLRMDCMAKTFKRLSAGGPNMMLGENEWMHLTMYS</sequence>
<dbReference type="SUPFAM" id="SSF49758">
    <property type="entry name" value="Calpain large subunit, middle domain (domain III)"/>
    <property type="match status" value="2"/>
</dbReference>
<evidence type="ECO:0000259" key="10">
    <source>
        <dbReference type="PROSITE" id="PS50203"/>
    </source>
</evidence>
<dbReference type="Gene3D" id="2.60.120.380">
    <property type="match status" value="2"/>
</dbReference>
<evidence type="ECO:0000256" key="9">
    <source>
        <dbReference type="SAM" id="MobiDB-lite"/>
    </source>
</evidence>
<dbReference type="EMBL" id="JAYMGO010000017">
    <property type="protein sequence ID" value="KAL1257408.1"/>
    <property type="molecule type" value="Genomic_DNA"/>
</dbReference>
<evidence type="ECO:0000259" key="11">
    <source>
        <dbReference type="PROSITE" id="PS50222"/>
    </source>
</evidence>
<evidence type="ECO:0000256" key="4">
    <source>
        <dbReference type="ARBA" id="ARBA00022737"/>
    </source>
</evidence>
<dbReference type="InterPro" id="IPR018247">
    <property type="entry name" value="EF_Hand_1_Ca_BS"/>
</dbReference>
<organism evidence="12 13">
    <name type="scientific">Cirrhinus molitorella</name>
    <name type="common">mud carp</name>
    <dbReference type="NCBI Taxonomy" id="172907"/>
    <lineage>
        <taxon>Eukaryota</taxon>
        <taxon>Metazoa</taxon>
        <taxon>Chordata</taxon>
        <taxon>Craniata</taxon>
        <taxon>Vertebrata</taxon>
        <taxon>Euteleostomi</taxon>
        <taxon>Actinopterygii</taxon>
        <taxon>Neopterygii</taxon>
        <taxon>Teleostei</taxon>
        <taxon>Ostariophysi</taxon>
        <taxon>Cypriniformes</taxon>
        <taxon>Cyprinidae</taxon>
        <taxon>Labeoninae</taxon>
        <taxon>Labeonini</taxon>
        <taxon>Cirrhinus</taxon>
    </lineage>
</organism>
<evidence type="ECO:0000256" key="6">
    <source>
        <dbReference type="ARBA" id="ARBA00022807"/>
    </source>
</evidence>
<comment type="similarity">
    <text evidence="1">Belongs to the peptidase C2 family.</text>
</comment>
<dbReference type="Pfam" id="PF00648">
    <property type="entry name" value="Peptidase_C2"/>
    <property type="match status" value="2"/>
</dbReference>
<evidence type="ECO:0000256" key="1">
    <source>
        <dbReference type="ARBA" id="ARBA00007623"/>
    </source>
</evidence>
<name>A0ABR3LWZ7_9TELE</name>
<proteinExistence type="inferred from homology"/>
<dbReference type="Gene3D" id="3.90.70.10">
    <property type="entry name" value="Cysteine proteinases"/>
    <property type="match status" value="2"/>
</dbReference>
<dbReference type="Pfam" id="PF21875">
    <property type="entry name" value="CAPN13-like_C_EFh"/>
    <property type="match status" value="1"/>
</dbReference>
<feature type="active site" evidence="8">
    <location>
        <position position="263"/>
    </location>
</feature>
<evidence type="ECO:0000256" key="3">
    <source>
        <dbReference type="ARBA" id="ARBA00022723"/>
    </source>
</evidence>
<keyword evidence="3" id="KW-0479">Metal-binding</keyword>
<dbReference type="InterPro" id="IPR022682">
    <property type="entry name" value="Calpain_domain_III"/>
</dbReference>
<dbReference type="InterPro" id="IPR022684">
    <property type="entry name" value="Calpain_cysteine_protease"/>
</dbReference>
<dbReference type="CDD" id="cd16195">
    <property type="entry name" value="EFh_PEF_CAPN13_14"/>
    <property type="match status" value="2"/>
</dbReference>
<feature type="domain" description="Calpain catalytic" evidence="10">
    <location>
        <begin position="47"/>
        <end position="344"/>
    </location>
</feature>
<feature type="active site" evidence="8">
    <location>
        <position position="937"/>
    </location>
</feature>
<feature type="active site" evidence="8">
    <location>
        <position position="287"/>
    </location>
</feature>
<accession>A0ABR3LWZ7</accession>
<dbReference type="PROSITE" id="PS50203">
    <property type="entry name" value="CALPAIN_CAT"/>
    <property type="match status" value="2"/>
</dbReference>
<dbReference type="PANTHER" id="PTHR10183:SF302">
    <property type="entry name" value="CALPAIN-14"/>
    <property type="match status" value="1"/>
</dbReference>
<evidence type="ECO:0000313" key="13">
    <source>
        <dbReference type="Proteomes" id="UP001558613"/>
    </source>
</evidence>
<protein>
    <recommendedName>
        <fullName evidence="14">Calpain-1 catalytic subunit</fullName>
    </recommendedName>
</protein>
<reference evidence="12 13" key="1">
    <citation type="submission" date="2023-09" db="EMBL/GenBank/DDBJ databases">
        <authorList>
            <person name="Wang M."/>
        </authorList>
    </citation>
    <scope>NUCLEOTIDE SEQUENCE [LARGE SCALE GENOMIC DNA]</scope>
    <source>
        <strain evidence="12">GT-2023</strain>
        <tissue evidence="12">Liver</tissue>
    </source>
</reference>
<dbReference type="InterPro" id="IPR001300">
    <property type="entry name" value="Peptidase_C2_calpain_cat"/>
</dbReference>
<dbReference type="SUPFAM" id="SSF47473">
    <property type="entry name" value="EF-hand"/>
    <property type="match status" value="2"/>
</dbReference>
<keyword evidence="13" id="KW-1185">Reference proteome</keyword>
<keyword evidence="4" id="KW-0677">Repeat</keyword>
<dbReference type="SUPFAM" id="SSF54001">
    <property type="entry name" value="Cysteine proteinases"/>
    <property type="match status" value="2"/>
</dbReference>
<feature type="active site" evidence="8">
    <location>
        <position position="779"/>
    </location>
</feature>
<feature type="compositionally biased region" description="Basic and acidic residues" evidence="9">
    <location>
        <begin position="683"/>
        <end position="699"/>
    </location>
</feature>
<keyword evidence="6 8" id="KW-0788">Thiol protease</keyword>
<evidence type="ECO:0000256" key="8">
    <source>
        <dbReference type="PROSITE-ProRule" id="PRU00239"/>
    </source>
</evidence>
<keyword evidence="7" id="KW-0106">Calcium</keyword>
<comment type="caution">
    <text evidence="12">The sequence shown here is derived from an EMBL/GenBank/DDBJ whole genome shotgun (WGS) entry which is preliminary data.</text>
</comment>
<dbReference type="CDD" id="cd00214">
    <property type="entry name" value="Calpain_III"/>
    <property type="match status" value="2"/>
</dbReference>
<dbReference type="InterPro" id="IPR038765">
    <property type="entry name" value="Papain-like_cys_pep_sf"/>
</dbReference>
<dbReference type="InterPro" id="IPR036213">
    <property type="entry name" value="Calpain_III_sf"/>
</dbReference>
<dbReference type="InterPro" id="IPR002048">
    <property type="entry name" value="EF_hand_dom"/>
</dbReference>
<dbReference type="PANTHER" id="PTHR10183">
    <property type="entry name" value="CALPAIN"/>
    <property type="match status" value="1"/>
</dbReference>
<evidence type="ECO:0000256" key="2">
    <source>
        <dbReference type="ARBA" id="ARBA00022670"/>
    </source>
</evidence>
<feature type="domain" description="Calpain catalytic" evidence="10">
    <location>
        <begin position="721"/>
        <end position="1015"/>
    </location>
</feature>